<reference evidence="1 2" key="1">
    <citation type="journal article" date="2022" name="Plant J.">
        <title>Chromosome-level genome of Camellia lanceoleosa provides a valuable resource for understanding genome evolution and self-incompatibility.</title>
        <authorList>
            <person name="Gong W."/>
            <person name="Xiao S."/>
            <person name="Wang L."/>
            <person name="Liao Z."/>
            <person name="Chang Y."/>
            <person name="Mo W."/>
            <person name="Hu G."/>
            <person name="Li W."/>
            <person name="Zhao G."/>
            <person name="Zhu H."/>
            <person name="Hu X."/>
            <person name="Ji K."/>
            <person name="Xiang X."/>
            <person name="Song Q."/>
            <person name="Yuan D."/>
            <person name="Jin S."/>
            <person name="Zhang L."/>
        </authorList>
    </citation>
    <scope>NUCLEOTIDE SEQUENCE [LARGE SCALE GENOMIC DNA]</scope>
    <source>
        <strain evidence="1">SQ_2022a</strain>
    </source>
</reference>
<dbReference type="Proteomes" id="UP001060215">
    <property type="component" value="Chromosome 2"/>
</dbReference>
<comment type="caution">
    <text evidence="1">The sequence shown here is derived from an EMBL/GenBank/DDBJ whole genome shotgun (WGS) entry which is preliminary data.</text>
</comment>
<name>A0ACC0I1C2_9ERIC</name>
<evidence type="ECO:0000313" key="2">
    <source>
        <dbReference type="Proteomes" id="UP001060215"/>
    </source>
</evidence>
<gene>
    <name evidence="1" type="ORF">LOK49_LG04G01464</name>
</gene>
<accession>A0ACC0I1C2</accession>
<keyword evidence="2" id="KW-1185">Reference proteome</keyword>
<sequence length="194" mass="23182">MTKMPRLSRPLPLIVSPENRLRDVDAPENRPDREKQERENRTEQRKRRRRKKKKKLWDSRRKEEENTERGERKVNGEGERPQRQGKVKRGEAAVRSGSFRPRQYRRRPILFRRSLWNRALIQQVNENHQSKMPDDLVKNVALIREINSNISKVISLYSNLSVDFSNIVQQQRTINNDDHVEKSAGGVVWLYIFF</sequence>
<protein>
    <submittedName>
        <fullName evidence="1">Protein EARLY FLOWERING 4</fullName>
    </submittedName>
</protein>
<dbReference type="EMBL" id="CM045759">
    <property type="protein sequence ID" value="KAI8019667.1"/>
    <property type="molecule type" value="Genomic_DNA"/>
</dbReference>
<organism evidence="1 2">
    <name type="scientific">Camellia lanceoleosa</name>
    <dbReference type="NCBI Taxonomy" id="1840588"/>
    <lineage>
        <taxon>Eukaryota</taxon>
        <taxon>Viridiplantae</taxon>
        <taxon>Streptophyta</taxon>
        <taxon>Embryophyta</taxon>
        <taxon>Tracheophyta</taxon>
        <taxon>Spermatophyta</taxon>
        <taxon>Magnoliopsida</taxon>
        <taxon>eudicotyledons</taxon>
        <taxon>Gunneridae</taxon>
        <taxon>Pentapetalae</taxon>
        <taxon>asterids</taxon>
        <taxon>Ericales</taxon>
        <taxon>Theaceae</taxon>
        <taxon>Camellia</taxon>
    </lineage>
</organism>
<proteinExistence type="predicted"/>
<evidence type="ECO:0000313" key="1">
    <source>
        <dbReference type="EMBL" id="KAI8019667.1"/>
    </source>
</evidence>